<proteinExistence type="predicted"/>
<evidence type="ECO:0000313" key="1">
    <source>
        <dbReference type="EMBL" id="WEG35463.1"/>
    </source>
</evidence>
<protein>
    <recommendedName>
        <fullName evidence="3">DNA replication protein DnaC</fullName>
    </recommendedName>
</protein>
<organism evidence="1 2">
    <name type="scientific">Amygdalobacter indicium</name>
    <dbReference type="NCBI Taxonomy" id="3029272"/>
    <lineage>
        <taxon>Bacteria</taxon>
        <taxon>Bacillati</taxon>
        <taxon>Bacillota</taxon>
        <taxon>Clostridia</taxon>
        <taxon>Eubacteriales</taxon>
        <taxon>Oscillospiraceae</taxon>
        <taxon>Amygdalobacter</taxon>
    </lineage>
</organism>
<evidence type="ECO:0008006" key="3">
    <source>
        <dbReference type="Google" id="ProtNLM"/>
    </source>
</evidence>
<reference evidence="1 2" key="1">
    <citation type="submission" date="2023-02" db="EMBL/GenBank/DDBJ databases">
        <title>Novel Oscillospiraceae bacterial genomes.</title>
        <authorList>
            <person name="Srinivasan S."/>
            <person name="Austin M.N."/>
            <person name="Fiedler T.L."/>
            <person name="Strenk S.M."/>
            <person name="Agnew K.J."/>
            <person name="Nagana Gowda G.A."/>
            <person name="Raftery D."/>
            <person name="Beamer M.A."/>
            <person name="Achilles S.L."/>
            <person name="Wiesenfeld H.C."/>
            <person name="Fredricks D.N."/>
            <person name="Hillier S.L."/>
        </authorList>
    </citation>
    <scope>NUCLEOTIDE SEQUENCE [LARGE SCALE GENOMIC DNA]</scope>
    <source>
        <strain evidence="1 2">CHIC02 1186E3-8</strain>
    </source>
</reference>
<dbReference type="EMBL" id="CP118868">
    <property type="protein sequence ID" value="WEG35463.1"/>
    <property type="molecule type" value="Genomic_DNA"/>
</dbReference>
<gene>
    <name evidence="1" type="ORF">PYS61_05925</name>
</gene>
<dbReference type="SUPFAM" id="SSF52540">
    <property type="entry name" value="P-loop containing nucleoside triphosphate hydrolases"/>
    <property type="match status" value="1"/>
</dbReference>
<evidence type="ECO:0000313" key="2">
    <source>
        <dbReference type="Proteomes" id="UP001220478"/>
    </source>
</evidence>
<dbReference type="Proteomes" id="UP001220478">
    <property type="component" value="Chromosome"/>
</dbReference>
<sequence>MKLNYLQNIYQARSNQAEVRKSGLEEYLYAHNDELKKRRSQLLDLRNSLLQAMHKTAGLDDKDLSADQEYQRIKEAYALKEAELQAFLQAEMLNYCQKHNYRIYYCAYCQDTGVLANKQACKYCLPAQLAAYLQELGLYRLPLNFKAQQPDQTDISIYARANSPADFQAEIANYRTNYKYAAKFAQAILAETANSSISPSPLALSSSSSKHNLKHNIILYGVAGSGKSYYAAKIASYLMQEAILALYLDSEKLGDLYVKRDLLAASFNPDSRQKDYNNTCFAVMQQADLIVIDDLSINTVSPKHLLSFLNNVPQRQHLIVTTNYSPNELQEAYGERIFSRLFQDTEPVSFKTNDLRLFH</sequence>
<name>A0ABY8C801_9FIRM</name>
<dbReference type="InterPro" id="IPR027417">
    <property type="entry name" value="P-loop_NTPase"/>
</dbReference>
<accession>A0ABY8C801</accession>
<dbReference type="Gene3D" id="3.40.50.300">
    <property type="entry name" value="P-loop containing nucleotide triphosphate hydrolases"/>
    <property type="match status" value="1"/>
</dbReference>
<keyword evidence="2" id="KW-1185">Reference proteome</keyword>
<dbReference type="RefSeq" id="WP_315571576.1">
    <property type="nucleotide sequence ID" value="NZ_CP118868.1"/>
</dbReference>